<dbReference type="PANTHER" id="PTHR33153">
    <property type="entry name" value="MYND-TYPE DOMAIN-CONTAINING PROTEIN"/>
    <property type="match status" value="1"/>
</dbReference>
<sequence length="389" mass="44713">MLRTRDGCEKNSLKLFTSVWSESFGKKLAIREPTGHAMCQICCRHKHILKSLSGDRLGRQCQMQMYSAHLKRQYEDRCLYWQARAASRMNAITADSTQQVCCIVDGMDHSKFRYPRSLAMLSKEYDFLQRPHLNMHAILAHGHMCLLSLADITVPKDASFCVELLSHCLHCISDRLDLRVTRLLVQCDNTCRELKNNCTLRAMSQWVATSRLWNCELRCLQKGHSHEDVDAFFANVAVTVEKYNELHRPCNFQEILQQYLDGGARRHEPLKRVVQVDEVRDWSTFLNVAFDGAHLKGIGGPGAPHTFLLERFCDTGLSRDVIDNKFWSKVRKEPEHPCDVVLRTGFSLFVGSDVLKLLIVLLILQIYIYRAKHICRQSSKVNNACVYPP</sequence>
<reference evidence="4" key="2">
    <citation type="submission" date="2024-04" db="EMBL/GenBank/DDBJ databases">
        <authorList>
            <person name="Chen Y."/>
            <person name="Shah S."/>
            <person name="Dougan E. K."/>
            <person name="Thang M."/>
            <person name="Chan C."/>
        </authorList>
    </citation>
    <scope>NUCLEOTIDE SEQUENCE [LARGE SCALE GENOMIC DNA]</scope>
</reference>
<evidence type="ECO:0000313" key="4">
    <source>
        <dbReference type="EMBL" id="CAL1139437.1"/>
    </source>
</evidence>
<dbReference type="Proteomes" id="UP001152797">
    <property type="component" value="Unassembled WGS sequence"/>
</dbReference>
<evidence type="ECO:0000313" key="3">
    <source>
        <dbReference type="EMBL" id="CAI3986062.1"/>
    </source>
</evidence>
<proteinExistence type="predicted"/>
<evidence type="ECO:0000259" key="2">
    <source>
        <dbReference type="Pfam" id="PF25273"/>
    </source>
</evidence>
<dbReference type="OrthoDB" id="421561at2759"/>
<dbReference type="EMBL" id="CAMXCT010001042">
    <property type="protein sequence ID" value="CAI3986062.1"/>
    <property type="molecule type" value="Genomic_DNA"/>
</dbReference>
<comment type="caution">
    <text evidence="3">The sequence shown here is derived from an EMBL/GenBank/DDBJ whole genome shotgun (WGS) entry which is preliminary data.</text>
</comment>
<protein>
    <recommendedName>
        <fullName evidence="2">DUF7869 domain-containing protein</fullName>
    </recommendedName>
</protein>
<keyword evidence="5" id="KW-1185">Reference proteome</keyword>
<feature type="domain" description="DUF7869" evidence="2">
    <location>
        <begin position="132"/>
        <end position="287"/>
    </location>
</feature>
<organism evidence="3">
    <name type="scientific">Cladocopium goreaui</name>
    <dbReference type="NCBI Taxonomy" id="2562237"/>
    <lineage>
        <taxon>Eukaryota</taxon>
        <taxon>Sar</taxon>
        <taxon>Alveolata</taxon>
        <taxon>Dinophyceae</taxon>
        <taxon>Suessiales</taxon>
        <taxon>Symbiodiniaceae</taxon>
        <taxon>Cladocopium</taxon>
    </lineage>
</organism>
<keyword evidence="1" id="KW-1133">Transmembrane helix</keyword>
<feature type="transmembrane region" description="Helical" evidence="1">
    <location>
        <begin position="346"/>
        <end position="369"/>
    </location>
</feature>
<dbReference type="EMBL" id="CAMXCT030001042">
    <property type="protein sequence ID" value="CAL4773374.1"/>
    <property type="molecule type" value="Genomic_DNA"/>
</dbReference>
<accession>A0A9P1FTR2</accession>
<dbReference type="AlphaFoldDB" id="A0A9P1FTR2"/>
<evidence type="ECO:0000256" key="1">
    <source>
        <dbReference type="SAM" id="Phobius"/>
    </source>
</evidence>
<dbReference type="PANTHER" id="PTHR33153:SF3">
    <property type="entry name" value="TRAFFICKING PROTEIN PARTICLE COMPLEX SUBUNIT 11 DOMAIN-CONTAINING PROTEIN"/>
    <property type="match status" value="1"/>
</dbReference>
<dbReference type="Pfam" id="PF25273">
    <property type="entry name" value="DUF7869"/>
    <property type="match status" value="1"/>
</dbReference>
<dbReference type="EMBL" id="CAMXCT020001042">
    <property type="protein sequence ID" value="CAL1139437.1"/>
    <property type="molecule type" value="Genomic_DNA"/>
</dbReference>
<gene>
    <name evidence="3" type="ORF">C1SCF055_LOCUS13443</name>
</gene>
<keyword evidence="1" id="KW-0812">Transmembrane</keyword>
<keyword evidence="1" id="KW-0472">Membrane</keyword>
<name>A0A9P1FTR2_9DINO</name>
<reference evidence="3" key="1">
    <citation type="submission" date="2022-10" db="EMBL/GenBank/DDBJ databases">
        <authorList>
            <person name="Chen Y."/>
            <person name="Dougan E. K."/>
            <person name="Chan C."/>
            <person name="Rhodes N."/>
            <person name="Thang M."/>
        </authorList>
    </citation>
    <scope>NUCLEOTIDE SEQUENCE</scope>
</reference>
<dbReference type="InterPro" id="IPR057191">
    <property type="entry name" value="DUF7869"/>
</dbReference>
<evidence type="ECO:0000313" key="5">
    <source>
        <dbReference type="Proteomes" id="UP001152797"/>
    </source>
</evidence>